<organism evidence="2 3">
    <name type="scientific">Stutzerimonas stutzeri</name>
    <name type="common">Pseudomonas stutzeri</name>
    <dbReference type="NCBI Taxonomy" id="316"/>
    <lineage>
        <taxon>Bacteria</taxon>
        <taxon>Pseudomonadati</taxon>
        <taxon>Pseudomonadota</taxon>
        <taxon>Gammaproteobacteria</taxon>
        <taxon>Pseudomonadales</taxon>
        <taxon>Pseudomonadaceae</taxon>
        <taxon>Stutzerimonas</taxon>
    </lineage>
</organism>
<proteinExistence type="predicted"/>
<sequence length="63" mass="6802">MNAFQIALCALLSLGVLGTGALLDYRNADRDRAARTTDYSSPSTLLTGRTKQKEDEAKDKPTA</sequence>
<feature type="compositionally biased region" description="Basic and acidic residues" evidence="1">
    <location>
        <begin position="51"/>
        <end position="63"/>
    </location>
</feature>
<name>A0A172WNA0_STUST</name>
<protein>
    <submittedName>
        <fullName evidence="2">Uncharacterized protein</fullName>
    </submittedName>
</protein>
<feature type="compositionally biased region" description="Polar residues" evidence="1">
    <location>
        <begin position="40"/>
        <end position="49"/>
    </location>
</feature>
<evidence type="ECO:0000313" key="2">
    <source>
        <dbReference type="EMBL" id="ANF24775.1"/>
    </source>
</evidence>
<evidence type="ECO:0000256" key="1">
    <source>
        <dbReference type="SAM" id="MobiDB-lite"/>
    </source>
</evidence>
<dbReference type="AlphaFoldDB" id="A0A172WNA0"/>
<dbReference type="Proteomes" id="UP000077787">
    <property type="component" value="Chromosome"/>
</dbReference>
<evidence type="ECO:0000313" key="3">
    <source>
        <dbReference type="Proteomes" id="UP000077787"/>
    </source>
</evidence>
<feature type="region of interest" description="Disordered" evidence="1">
    <location>
        <begin position="31"/>
        <end position="63"/>
    </location>
</feature>
<accession>A0A172WNA0</accession>
<reference evidence="2 3" key="1">
    <citation type="submission" date="2016-05" db="EMBL/GenBank/DDBJ databases">
        <title>Genome sequence of Pseudomonas stutzeri 273 and identification of the exopolysaccharide biosynthesis locus.</title>
        <authorList>
            <person name="Wu S."/>
            <person name="Sun C."/>
        </authorList>
    </citation>
    <scope>NUCLEOTIDE SEQUENCE [LARGE SCALE GENOMIC DNA]</scope>
    <source>
        <strain evidence="2 3">273</strain>
    </source>
</reference>
<gene>
    <name evidence="2" type="ORF">PS273GM_06250</name>
</gene>
<dbReference type="EMBL" id="CP015641">
    <property type="protein sequence ID" value="ANF24775.1"/>
    <property type="molecule type" value="Genomic_DNA"/>
</dbReference>